<dbReference type="RefSeq" id="XP_039470892.1">
    <property type="nucleotide sequence ID" value="XM_039614958.1"/>
</dbReference>
<keyword evidence="8" id="KW-0812">Transmembrane</keyword>
<evidence type="ECO:0000256" key="5">
    <source>
        <dbReference type="ARBA" id="ARBA00022734"/>
    </source>
</evidence>
<feature type="domain" description="ILEI/PANDER" evidence="9">
    <location>
        <begin position="133"/>
        <end position="219"/>
    </location>
</feature>
<dbReference type="GO" id="GO:0005576">
    <property type="term" value="C:extracellular region"/>
    <property type="evidence" value="ECO:0007669"/>
    <property type="project" value="UniProtKB-SubCell"/>
</dbReference>
<dbReference type="InterPro" id="IPR039475">
    <property type="entry name" value="ILEI_FAM3C"/>
</dbReference>
<evidence type="ECO:0000313" key="11">
    <source>
        <dbReference type="Proteomes" id="UP000472276"/>
    </source>
</evidence>
<dbReference type="GeneID" id="116327750"/>
<evidence type="ECO:0000256" key="8">
    <source>
        <dbReference type="SAM" id="Phobius"/>
    </source>
</evidence>
<dbReference type="Pfam" id="PF15711">
    <property type="entry name" value="ILEI"/>
    <property type="match status" value="1"/>
</dbReference>
<dbReference type="PROSITE" id="PS52031">
    <property type="entry name" value="GG_LECTIN"/>
    <property type="match status" value="1"/>
</dbReference>
<keyword evidence="11" id="KW-1185">Reference proteome</keyword>
<evidence type="ECO:0000256" key="3">
    <source>
        <dbReference type="ARBA" id="ARBA00022525"/>
    </source>
</evidence>
<evidence type="ECO:0000259" key="9">
    <source>
        <dbReference type="Pfam" id="PF15711"/>
    </source>
</evidence>
<keyword evidence="4" id="KW-0732">Signal</keyword>
<feature type="transmembrane region" description="Helical" evidence="8">
    <location>
        <begin position="28"/>
        <end position="51"/>
    </location>
</feature>
<dbReference type="GO" id="GO:0030246">
    <property type="term" value="F:carbohydrate binding"/>
    <property type="evidence" value="ECO:0007669"/>
    <property type="project" value="UniProtKB-UniRule"/>
</dbReference>
<comment type="subcellular location">
    <subcellularLocation>
        <location evidence="1">Secreted</location>
    </subcellularLocation>
</comment>
<dbReference type="InterPro" id="IPR039220">
    <property type="entry name" value="FAM3"/>
</dbReference>
<proteinExistence type="inferred from homology"/>
<reference evidence="10" key="2">
    <citation type="submission" date="2025-08" db="UniProtKB">
        <authorList>
            <consortium name="Ensembl"/>
        </authorList>
    </citation>
    <scope>IDENTIFICATION</scope>
</reference>
<evidence type="ECO:0000256" key="7">
    <source>
        <dbReference type="PROSITE-ProRule" id="PRU01375"/>
    </source>
</evidence>
<gene>
    <name evidence="10" type="primary">LOC116327750</name>
</gene>
<comment type="similarity">
    <text evidence="2">Belongs to the FAM3 family.</text>
</comment>
<dbReference type="AlphaFoldDB" id="A0AAZ1WYZ0"/>
<reference evidence="11" key="1">
    <citation type="submission" date="2020-03" db="EMBL/GenBank/DDBJ databases">
        <title>Evolution of repeat sequences and sex chromosomes of tilapia species revealed by chromosome-level genomes.</title>
        <authorList>
            <person name="Xu L."/>
            <person name="Tao W."/>
            <person name="Wang D."/>
            <person name="Zhou Q."/>
        </authorList>
    </citation>
    <scope>NUCLEOTIDE SEQUENCE [LARGE SCALE GENOMIC DNA]</scope>
    <source>
        <strain evidence="11">Israel</strain>
    </source>
</reference>
<evidence type="ECO:0000256" key="1">
    <source>
        <dbReference type="ARBA" id="ARBA00004613"/>
    </source>
</evidence>
<dbReference type="CDD" id="cd13940">
    <property type="entry name" value="ILEI_FAM3C"/>
    <property type="match status" value="1"/>
</dbReference>
<keyword evidence="5 7" id="KW-0430">Lectin</keyword>
<dbReference type="Ensembl" id="ENSOABT00000081405.1">
    <property type="protein sequence ID" value="ENSOABP00000060723.1"/>
    <property type="gene ID" value="ENSOABG00000001614.2"/>
</dbReference>
<dbReference type="PANTHER" id="PTHR14592">
    <property type="entry name" value="UNCHARACTERIZED FAM3"/>
    <property type="match status" value="1"/>
</dbReference>
<keyword evidence="8" id="KW-1133">Transmembrane helix</keyword>
<dbReference type="Proteomes" id="UP000472276">
    <property type="component" value="Unassembled WGS sequence"/>
</dbReference>
<name>A0AAZ1WYZ0_OREAU</name>
<evidence type="ECO:0000256" key="2">
    <source>
        <dbReference type="ARBA" id="ARBA00010905"/>
    </source>
</evidence>
<keyword evidence="6" id="KW-1015">Disulfide bond</keyword>
<sequence>MTDDHAVPTGRGSVCCSVRGKRSTMKHAVLRGSVVPLLVVVTSVIIVVVILQQSNVSFEAGWHHNLPKVINFPPHGAKISSKRSAGVCGTPRECPAHEISFYIHSGAANVVPPAICVQNKLVLGTALNNAGGGINIVILNGKTGEVLKTDHYNMYSGDVKPFIELLKSIERGSIVIMASYDEPSTKLNDELKNLIAELGSSHIHSLGYRDNWVFVGGKGVTGKSTFEKHIKSDSATNKYDGWPELIGLEGCVPKFPE</sequence>
<evidence type="ECO:0000256" key="6">
    <source>
        <dbReference type="ARBA" id="ARBA00023157"/>
    </source>
</evidence>
<keyword evidence="3" id="KW-0964">Secreted</keyword>
<protein>
    <recommendedName>
        <fullName evidence="9">ILEI/PANDER domain-containing protein</fullName>
    </recommendedName>
</protein>
<organism evidence="10 11">
    <name type="scientific">Oreochromis aureus</name>
    <name type="common">Israeli tilapia</name>
    <name type="synonym">Chromis aureus</name>
    <dbReference type="NCBI Taxonomy" id="47969"/>
    <lineage>
        <taxon>Eukaryota</taxon>
        <taxon>Metazoa</taxon>
        <taxon>Chordata</taxon>
        <taxon>Craniata</taxon>
        <taxon>Vertebrata</taxon>
        <taxon>Euteleostomi</taxon>
        <taxon>Actinopterygii</taxon>
        <taxon>Neopterygii</taxon>
        <taxon>Teleostei</taxon>
        <taxon>Neoteleostei</taxon>
        <taxon>Acanthomorphata</taxon>
        <taxon>Ovalentaria</taxon>
        <taxon>Cichlomorphae</taxon>
        <taxon>Cichliformes</taxon>
        <taxon>Cichlidae</taxon>
        <taxon>African cichlids</taxon>
        <taxon>Pseudocrenilabrinae</taxon>
        <taxon>Oreochromini</taxon>
        <taxon>Oreochromis</taxon>
    </lineage>
</organism>
<accession>A0AAZ1WYZ0</accession>
<evidence type="ECO:0000256" key="4">
    <source>
        <dbReference type="ARBA" id="ARBA00022729"/>
    </source>
</evidence>
<keyword evidence="8" id="KW-0472">Membrane</keyword>
<reference evidence="10" key="3">
    <citation type="submission" date="2025-09" db="UniProtKB">
        <authorList>
            <consortium name="Ensembl"/>
        </authorList>
    </citation>
    <scope>IDENTIFICATION</scope>
</reference>
<evidence type="ECO:0000313" key="10">
    <source>
        <dbReference type="Ensembl" id="ENSOABP00000060723.1"/>
    </source>
</evidence>
<dbReference type="InterPro" id="IPR039477">
    <property type="entry name" value="ILEI/PANDER_dom"/>
</dbReference>